<keyword evidence="4" id="KW-1185">Reference proteome</keyword>
<keyword evidence="3" id="KW-0378">Hydrolase</keyword>
<feature type="compositionally biased region" description="Basic residues" evidence="1">
    <location>
        <begin position="21"/>
        <end position="33"/>
    </location>
</feature>
<dbReference type="GO" id="GO:0016787">
    <property type="term" value="F:hydrolase activity"/>
    <property type="evidence" value="ECO:0007669"/>
    <property type="project" value="UniProtKB-KW"/>
</dbReference>
<feature type="compositionally biased region" description="Basic and acidic residues" evidence="1">
    <location>
        <begin position="1"/>
        <end position="20"/>
    </location>
</feature>
<reference evidence="3 4" key="1">
    <citation type="submission" date="2019-07" db="EMBL/GenBank/DDBJ databases">
        <title>Novel species isolated from glacier.</title>
        <authorList>
            <person name="Liu Q."/>
            <person name="Xin Y.-H."/>
        </authorList>
    </citation>
    <scope>NUCLEOTIDE SEQUENCE [LARGE SCALE GENOMIC DNA]</scope>
    <source>
        <strain evidence="3 4">LB1R16</strain>
    </source>
</reference>
<organism evidence="3 4">
    <name type="scientific">Glacieibacterium frigidum</name>
    <dbReference type="NCBI Taxonomy" id="2593303"/>
    <lineage>
        <taxon>Bacteria</taxon>
        <taxon>Pseudomonadati</taxon>
        <taxon>Pseudomonadota</taxon>
        <taxon>Alphaproteobacteria</taxon>
        <taxon>Sphingomonadales</taxon>
        <taxon>Sphingosinicellaceae</taxon>
        <taxon>Glacieibacterium</taxon>
    </lineage>
</organism>
<comment type="caution">
    <text evidence="3">The sequence shown here is derived from an EMBL/GenBank/DDBJ whole genome shotgun (WGS) entry which is preliminary data.</text>
</comment>
<dbReference type="EMBL" id="VJWA01000001">
    <property type="protein sequence ID" value="TRW18447.1"/>
    <property type="molecule type" value="Genomic_DNA"/>
</dbReference>
<accession>A0A552UJQ3</accession>
<evidence type="ECO:0000313" key="3">
    <source>
        <dbReference type="EMBL" id="TRW18447.1"/>
    </source>
</evidence>
<dbReference type="PANTHER" id="PTHR42663:SF6">
    <property type="entry name" value="HYDROLASE C777.06C-RELATED"/>
    <property type="match status" value="1"/>
</dbReference>
<dbReference type="PANTHER" id="PTHR42663">
    <property type="entry name" value="HYDROLASE C777.06C-RELATED-RELATED"/>
    <property type="match status" value="1"/>
</dbReference>
<feature type="compositionally biased region" description="Basic and acidic residues" evidence="1">
    <location>
        <begin position="34"/>
        <end position="44"/>
    </location>
</feature>
<evidence type="ECO:0000313" key="4">
    <source>
        <dbReference type="Proteomes" id="UP000317894"/>
    </source>
</evidence>
<feature type="domain" description="Metallo-beta-lactamase" evidence="2">
    <location>
        <begin position="254"/>
        <end position="444"/>
    </location>
</feature>
<dbReference type="Gene3D" id="3.60.15.10">
    <property type="entry name" value="Ribonuclease Z/Hydroxyacylglutathione hydrolase-like"/>
    <property type="match status" value="1"/>
</dbReference>
<dbReference type="InterPro" id="IPR036866">
    <property type="entry name" value="RibonucZ/Hydroxyglut_hydro"/>
</dbReference>
<dbReference type="InterPro" id="IPR001279">
    <property type="entry name" value="Metallo-B-lactamas"/>
</dbReference>
<dbReference type="SUPFAM" id="SSF56281">
    <property type="entry name" value="Metallo-hydrolase/oxidoreductase"/>
    <property type="match status" value="1"/>
</dbReference>
<feature type="region of interest" description="Disordered" evidence="1">
    <location>
        <begin position="1"/>
        <end position="111"/>
    </location>
</feature>
<sequence length="473" mass="52678">MGRGDRACRCRDRHLGDGRHPPARGRRASRHRRPAPDRRGGTRSRDRHRRDGPRLFLRSQRPRPPARELSQPYPRGTRHWPAADRPHARCRGRYAGDPARRDGAGSVRRGNSLLHREPGLCRRSTCAGFLHLAVRDRDFQECARPAGERGASARRPVARRDRCAVPRAGTDARQDVRAGVRRAHCRLRGWAARGGGGCPRRLHHRQFLRSVRQGDAPVRVTILGCGTSSGVPRIGGPNGDWGDCDPTNPRNRRRRVSILVEADGTRVLVDTGPDLRVQLIDAGVGDLDAVLYTHDHADHAHGIDDLRQVFHNRSKPVDCYAGQATWDVLKARFGYVFAGTNFYPATATAHLLPEVLKVGPLRITHYAQNHGNIDSLGFRFEHDGRAMAYSTDVKILPDTVPQLEGLDLWVVDALRRKPHPTHSHLDQTLGWIARFAPARAVLTHMDNSMDYAPLAALLPPGVEPGYDGMTIDI</sequence>
<protein>
    <submittedName>
        <fullName evidence="3">MBL fold metallo-hydrolase</fullName>
    </submittedName>
</protein>
<dbReference type="OrthoDB" id="9781189at2"/>
<dbReference type="Pfam" id="PF12706">
    <property type="entry name" value="Lactamase_B_2"/>
    <property type="match status" value="1"/>
</dbReference>
<gene>
    <name evidence="3" type="ORF">FMM06_07660</name>
</gene>
<dbReference type="AlphaFoldDB" id="A0A552UJQ3"/>
<dbReference type="Proteomes" id="UP000317894">
    <property type="component" value="Unassembled WGS sequence"/>
</dbReference>
<evidence type="ECO:0000256" key="1">
    <source>
        <dbReference type="SAM" id="MobiDB-lite"/>
    </source>
</evidence>
<evidence type="ECO:0000259" key="2">
    <source>
        <dbReference type="SMART" id="SM00849"/>
    </source>
</evidence>
<dbReference type="CDD" id="cd16279">
    <property type="entry name" value="metallo-hydrolase-like_MBL-fold"/>
    <property type="match status" value="1"/>
</dbReference>
<dbReference type="SMART" id="SM00849">
    <property type="entry name" value="Lactamase_B"/>
    <property type="match status" value="1"/>
</dbReference>
<name>A0A552UJQ3_9SPHN</name>
<proteinExistence type="predicted"/>